<evidence type="ECO:0000313" key="9">
    <source>
        <dbReference type="EMBL" id="EZH72936.1"/>
    </source>
</evidence>
<name>A0A023BSH9_9FLAO</name>
<evidence type="ECO:0000256" key="1">
    <source>
        <dbReference type="ARBA" id="ARBA00004141"/>
    </source>
</evidence>
<dbReference type="GO" id="GO:0016757">
    <property type="term" value="F:glycosyltransferase activity"/>
    <property type="evidence" value="ECO:0007669"/>
    <property type="project" value="UniProtKB-KW"/>
</dbReference>
<dbReference type="GO" id="GO:0005886">
    <property type="term" value="C:plasma membrane"/>
    <property type="evidence" value="ECO:0007669"/>
    <property type="project" value="TreeGrafter"/>
</dbReference>
<reference evidence="9 10" key="1">
    <citation type="submission" date="2014-04" db="EMBL/GenBank/DDBJ databases">
        <title>Aquimarina sp. 22II-S11-z7 Genome Sequencing.</title>
        <authorList>
            <person name="Lai Q."/>
        </authorList>
    </citation>
    <scope>NUCLEOTIDE SEQUENCE [LARGE SCALE GENOMIC DNA]</scope>
    <source>
        <strain evidence="9 10">22II-S11-z7</strain>
    </source>
</reference>
<dbReference type="OrthoDB" id="9807778at2"/>
<protein>
    <submittedName>
        <fullName evidence="9">Glycosyl transferase</fullName>
    </submittedName>
</protein>
<keyword evidence="5 7" id="KW-1133">Transmembrane helix</keyword>
<dbReference type="InterPro" id="IPR029044">
    <property type="entry name" value="Nucleotide-diphossugar_trans"/>
</dbReference>
<dbReference type="PANTHER" id="PTHR48090">
    <property type="entry name" value="UNDECAPRENYL-PHOSPHATE 4-DEOXY-4-FORMAMIDO-L-ARABINOSE TRANSFERASE-RELATED"/>
    <property type="match status" value="1"/>
</dbReference>
<accession>A0A023BSH9</accession>
<comment type="subcellular location">
    <subcellularLocation>
        <location evidence="1">Membrane</location>
        <topology evidence="1">Multi-pass membrane protein</topology>
    </subcellularLocation>
</comment>
<gene>
    <name evidence="9" type="ORF">ATO12_18115</name>
</gene>
<evidence type="ECO:0000313" key="10">
    <source>
        <dbReference type="Proteomes" id="UP000023541"/>
    </source>
</evidence>
<dbReference type="eggNOG" id="COG1216">
    <property type="taxonomic scope" value="Bacteria"/>
</dbReference>
<proteinExistence type="predicted"/>
<comment type="caution">
    <text evidence="9">The sequence shown here is derived from an EMBL/GenBank/DDBJ whole genome shotgun (WGS) entry which is preliminary data.</text>
</comment>
<dbReference type="Pfam" id="PF00535">
    <property type="entry name" value="Glycos_transf_2"/>
    <property type="match status" value="1"/>
</dbReference>
<feature type="domain" description="Glycosyltransferase 2-like" evidence="8">
    <location>
        <begin position="4"/>
        <end position="164"/>
    </location>
</feature>
<evidence type="ECO:0000259" key="8">
    <source>
        <dbReference type="Pfam" id="PF00535"/>
    </source>
</evidence>
<keyword evidence="4 7" id="KW-0812">Transmembrane</keyword>
<dbReference type="SUPFAM" id="SSF53448">
    <property type="entry name" value="Nucleotide-diphospho-sugar transferases"/>
    <property type="match status" value="1"/>
</dbReference>
<evidence type="ECO:0000256" key="6">
    <source>
        <dbReference type="ARBA" id="ARBA00023136"/>
    </source>
</evidence>
<evidence type="ECO:0000256" key="5">
    <source>
        <dbReference type="ARBA" id="ARBA00022989"/>
    </source>
</evidence>
<evidence type="ECO:0000256" key="4">
    <source>
        <dbReference type="ARBA" id="ARBA00022692"/>
    </source>
</evidence>
<keyword evidence="10" id="KW-1185">Reference proteome</keyword>
<evidence type="ECO:0000256" key="7">
    <source>
        <dbReference type="SAM" id="Phobius"/>
    </source>
</evidence>
<evidence type="ECO:0000256" key="3">
    <source>
        <dbReference type="ARBA" id="ARBA00022679"/>
    </source>
</evidence>
<feature type="transmembrane region" description="Helical" evidence="7">
    <location>
        <begin position="259"/>
        <end position="284"/>
    </location>
</feature>
<dbReference type="InterPro" id="IPR050256">
    <property type="entry name" value="Glycosyltransferase_2"/>
</dbReference>
<keyword evidence="6 7" id="KW-0472">Membrane</keyword>
<keyword evidence="2" id="KW-0328">Glycosyltransferase</keyword>
<keyword evidence="3 9" id="KW-0808">Transferase</keyword>
<dbReference type="EMBL" id="AQRA01000006">
    <property type="protein sequence ID" value="EZH72936.1"/>
    <property type="molecule type" value="Genomic_DNA"/>
</dbReference>
<dbReference type="PANTHER" id="PTHR48090:SF1">
    <property type="entry name" value="PROPHAGE BACTOPRENOL GLUCOSYL TRANSFERASE HOMOLOG"/>
    <property type="match status" value="1"/>
</dbReference>
<dbReference type="Proteomes" id="UP000023541">
    <property type="component" value="Unassembled WGS sequence"/>
</dbReference>
<dbReference type="STRING" id="1317122.ATO12_18115"/>
<dbReference type="AlphaFoldDB" id="A0A023BSH9"/>
<organism evidence="9 10">
    <name type="scientific">Aquimarina atlantica</name>
    <dbReference type="NCBI Taxonomy" id="1317122"/>
    <lineage>
        <taxon>Bacteria</taxon>
        <taxon>Pseudomonadati</taxon>
        <taxon>Bacteroidota</taxon>
        <taxon>Flavobacteriia</taxon>
        <taxon>Flavobacteriales</taxon>
        <taxon>Flavobacteriaceae</taxon>
        <taxon>Aquimarina</taxon>
    </lineage>
</organism>
<dbReference type="RefSeq" id="WP_034242719.1">
    <property type="nucleotide sequence ID" value="NZ_AQRA01000006.1"/>
</dbReference>
<sequence>MKLSVVTTLYKSERFVEEFYNRVIKVVLEFTNDYEIVFVNDGSPDRSCEKVLSIRQKDSKVKLIDLSRNFGHHKAVMTGLKYAKGDLVFLLDSDLEEEPELLRIFINEIQKHKADVIFGIQKARKGKFFERITGKIFYKIFNNLADVPIEENILMARLMTRKYIEALKGFSERELFLGGVFALVGFKQVAIEVTKLGKGTTTYSTRRKLALLVNAITSSTKNLLIYVFYLGLIISFLSFLFIMYYLISSLFYKDYLSGWPSLILSIWFLSGLIILSVGILGIYLSKVFEEVKQRPLTIIKKIYDENGAK</sequence>
<dbReference type="InterPro" id="IPR001173">
    <property type="entry name" value="Glyco_trans_2-like"/>
</dbReference>
<feature type="transmembrane region" description="Helical" evidence="7">
    <location>
        <begin position="223"/>
        <end position="247"/>
    </location>
</feature>
<dbReference type="Gene3D" id="3.90.550.10">
    <property type="entry name" value="Spore Coat Polysaccharide Biosynthesis Protein SpsA, Chain A"/>
    <property type="match status" value="1"/>
</dbReference>
<dbReference type="CDD" id="cd04187">
    <property type="entry name" value="DPM1_like_bac"/>
    <property type="match status" value="1"/>
</dbReference>
<evidence type="ECO:0000256" key="2">
    <source>
        <dbReference type="ARBA" id="ARBA00022676"/>
    </source>
</evidence>